<sequence>MGTRLRERLNTQYTLSITAKTQRDFIQQGAGINIGKDLQVNTGGDWLLSTVQRSDQISAQYGGGSATSGSLRHLGSEVKVGGALSANVDNLTAVGARVNAGTIDVRAQNITLSAATDSLSVTGGSSSKRHTAAVNLYDETLLGSQLNATGDINLQTANDITLSASAVQTDGALKLAAGGDVTLISQTEQHDEQRNHTGTKKGLVSSTTARSEEGRSQTLAVGSMLSAGSIDVSSQNIAVAGSSVVADKDIRLRAQENLTVSTAQQSESGSQLFEQKKSGLMSTGGIGVFIGTSRQKTTDQTQTVSHVGSTVGSLTGNVRLEAGNQLTLHGSEVVAGKDLALTGADVAISAAENSRSQQYTAESKQRGLTVALSGPVGSAVNTAVTTAKAAREENTGRLAGLQGVKAALSGVQAVQAGQLVQAQGGGITEMVGVSVSLGSQKSSSQQQQEQTQVSGSALTAGNNLSIKATGGGNAANSGDILIAGSQLKAGGDTRLDAARDVQLLGAANRQKTDGSNSSRGGSIGVSVGGSGLSVFANANKGQGNERGDGTFWTETTVDSGGMFSLRSGRDTALTGAQVSAETVKADVGRNLTLQSQQDRDNYDAKQSRASGGISVPVAGGGAAVNLSMSRDRLSSQYDSVQAQTGIFAGSGGVDIRVGEHTQLDGAVIASTAAADKNTLDTGTLGFSDIKNKAVFTVEHQGGSLSTGGPVGSDLLSNLSGMVLAGLGNGGYAEGTTQAAVSEGTITVRDTENQQQNVDDLSRDTGNANGSIGPIFDKEKEQNRLKEVQLIGEIGGQALDIASTQGKIIATHAANDKMKAVKPEDIAAAEKQWEKAHPGKAATAEDINQQIYQTAYNQAFNESGFGTGGPVQRGMQAATAAVQGLAGGNLGAALTGASAPYLAGVIKQSTGDNPAANTMAHAVLGAVTAYASGNHALAGAAGAATAELMAPTIISALGWDKNTLTEGQKQAVSALSTLAAGLAGGLTGDSTADALAGGQAGKNAVENNLLGGNEETQTKFVQEHGKNIMSCSTDPGSVSCQKGLAMQDALMVALPVGLGGGLLAAASPEIAAAAKAAIQACAGNVVLCLNNGGIQMSEAIVPGGVGASGAIGIGKTAAEATVAKAEALAVNTAKPGWLAKIEAGNRFNTEQSKKYPYNELYVNRPNGSGYYRVDSYNPTTGEIISRKLTQLSDISEKTANNYIREVVNKYPAGATIANVPSSGNLGGELLKGSNILEVPPQIKPVPQSVLDAAKSADVIIRDTYGKVYK</sequence>
<feature type="compositionally biased region" description="Polar residues" evidence="5">
    <location>
        <begin position="752"/>
        <end position="769"/>
    </location>
</feature>
<evidence type="ECO:0000313" key="7">
    <source>
        <dbReference type="EMBL" id="ABS48072.1"/>
    </source>
</evidence>
<name>A0A0U1QZ69_YERP3</name>
<evidence type="ECO:0000259" key="6">
    <source>
        <dbReference type="Pfam" id="PF04829"/>
    </source>
</evidence>
<evidence type="ECO:0000256" key="3">
    <source>
        <dbReference type="ARBA" id="ARBA00022913"/>
    </source>
</evidence>
<evidence type="ECO:0000256" key="4">
    <source>
        <dbReference type="ARBA" id="ARBA00023026"/>
    </source>
</evidence>
<dbReference type="GO" id="GO:0090729">
    <property type="term" value="F:toxin activity"/>
    <property type="evidence" value="ECO:0007669"/>
    <property type="project" value="UniProtKB-KW"/>
</dbReference>
<feature type="domain" description="VENN motif-containing" evidence="6">
    <location>
        <begin position="961"/>
        <end position="1010"/>
    </location>
</feature>
<dbReference type="Proteomes" id="UP000002412">
    <property type="component" value="Chromosome"/>
</dbReference>
<keyword evidence="2" id="KW-0800">Toxin</keyword>
<dbReference type="Pfam" id="PF13332">
    <property type="entry name" value="Fil_haemagg_2"/>
    <property type="match status" value="3"/>
</dbReference>
<dbReference type="KEGG" id="ypi:YpsIP31758_0514"/>
<accession>A0A0U1QZ69</accession>
<evidence type="ECO:0000256" key="1">
    <source>
        <dbReference type="ARBA" id="ARBA00004219"/>
    </source>
</evidence>
<reference evidence="7 8" key="1">
    <citation type="journal article" date="2007" name="PLoS Genet.">
        <title>The complete genome sequence of Yersinia pseudotuberculosis IP31758, the causative agent of Far East scarlet-like fever.</title>
        <authorList>
            <person name="Eppinger M."/>
            <person name="Rosovitz M.J."/>
            <person name="Fricke W.F."/>
            <person name="Rasko D.A."/>
            <person name="Kokorina G."/>
            <person name="Fayolle C."/>
            <person name="Lindler L.E."/>
            <person name="Carniel E."/>
            <person name="Ravel J."/>
        </authorList>
    </citation>
    <scope>NUCLEOTIDE SEQUENCE [LARGE SCALE GENOMIC DNA]</scope>
    <source>
        <strain evidence="7 8">IP 31758</strain>
    </source>
</reference>
<gene>
    <name evidence="7" type="ordered locus">YpsIP31758_0514</name>
</gene>
<feature type="region of interest" description="Disordered" evidence="5">
    <location>
        <begin position="187"/>
        <end position="216"/>
    </location>
</feature>
<dbReference type="EMBL" id="CP000720">
    <property type="protein sequence ID" value="ABS48072.1"/>
    <property type="molecule type" value="Genomic_DNA"/>
</dbReference>
<dbReference type="AlphaFoldDB" id="A0A0U1QZ69"/>
<dbReference type="HOGENOM" id="CLU_003850_3_1_6"/>
<dbReference type="GO" id="GO:0003824">
    <property type="term" value="F:catalytic activity"/>
    <property type="evidence" value="ECO:0007669"/>
    <property type="project" value="UniProtKB-ARBA"/>
</dbReference>
<dbReference type="InterPro" id="IPR006914">
    <property type="entry name" value="VENN_dom"/>
</dbReference>
<evidence type="ECO:0000313" key="8">
    <source>
        <dbReference type="Proteomes" id="UP000002412"/>
    </source>
</evidence>
<dbReference type="InterPro" id="IPR025157">
    <property type="entry name" value="Hemagglutinin_rpt"/>
</dbReference>
<proteinExistence type="predicted"/>
<dbReference type="Pfam" id="PF04829">
    <property type="entry name" value="PT-VENN"/>
    <property type="match status" value="1"/>
</dbReference>
<evidence type="ECO:0000256" key="2">
    <source>
        <dbReference type="ARBA" id="ARBA00022656"/>
    </source>
</evidence>
<keyword evidence="4" id="KW-0843">Virulence</keyword>
<comment type="subcellular location">
    <subcellularLocation>
        <location evidence="1">Target cell</location>
        <location evidence="1">Target cell cytoplasm</location>
    </subcellularLocation>
</comment>
<keyword evidence="3" id="KW-1266">Target cell cytoplasm</keyword>
<feature type="region of interest" description="Disordered" evidence="5">
    <location>
        <begin position="752"/>
        <end position="778"/>
    </location>
</feature>
<organism evidence="7 8">
    <name type="scientific">Yersinia pseudotuberculosis serotype O:1b (strain IP 31758)</name>
    <dbReference type="NCBI Taxonomy" id="349747"/>
    <lineage>
        <taxon>Bacteria</taxon>
        <taxon>Pseudomonadati</taxon>
        <taxon>Pseudomonadota</taxon>
        <taxon>Gammaproteobacteria</taxon>
        <taxon>Enterobacterales</taxon>
        <taxon>Yersiniaceae</taxon>
        <taxon>Yersinia</taxon>
    </lineage>
</organism>
<evidence type="ECO:0000256" key="5">
    <source>
        <dbReference type="SAM" id="MobiDB-lite"/>
    </source>
</evidence>
<protein>
    <recommendedName>
        <fullName evidence="6">VENN motif-containing domain-containing protein</fullName>
    </recommendedName>
</protein>